<feature type="compositionally biased region" description="Basic and acidic residues" evidence="5">
    <location>
        <begin position="1150"/>
        <end position="1162"/>
    </location>
</feature>
<feature type="domain" description="C2H2-type" evidence="6">
    <location>
        <begin position="359"/>
        <end position="386"/>
    </location>
</feature>
<dbReference type="STRING" id="6832.A0A553N9H1"/>
<feature type="domain" description="C2H2-type" evidence="6">
    <location>
        <begin position="886"/>
        <end position="913"/>
    </location>
</feature>
<feature type="compositionally biased region" description="Acidic residues" evidence="5">
    <location>
        <begin position="774"/>
        <end position="804"/>
    </location>
</feature>
<feature type="domain" description="C2H2-type" evidence="6">
    <location>
        <begin position="417"/>
        <end position="445"/>
    </location>
</feature>
<dbReference type="OMA" id="MVINSEC"/>
<comment type="caution">
    <text evidence="7">The sequence shown here is derived from an EMBL/GenBank/DDBJ whole genome shotgun (WGS) entry which is preliminary data.</text>
</comment>
<name>A0A553N9H1_TIGCA</name>
<feature type="domain" description="C2H2-type" evidence="6">
    <location>
        <begin position="914"/>
        <end position="942"/>
    </location>
</feature>
<evidence type="ECO:0000256" key="2">
    <source>
        <dbReference type="ARBA" id="ARBA00022771"/>
    </source>
</evidence>
<dbReference type="InterPro" id="IPR036236">
    <property type="entry name" value="Znf_C2H2_sf"/>
</dbReference>
<reference evidence="7 8" key="1">
    <citation type="journal article" date="2018" name="Nat. Ecol. Evol.">
        <title>Genomic signatures of mitonuclear coevolution across populations of Tigriopus californicus.</title>
        <authorList>
            <person name="Barreto F.S."/>
            <person name="Watson E.T."/>
            <person name="Lima T.G."/>
            <person name="Willett C.S."/>
            <person name="Edmands S."/>
            <person name="Li W."/>
            <person name="Burton R.S."/>
        </authorList>
    </citation>
    <scope>NUCLEOTIDE SEQUENCE [LARGE SCALE GENOMIC DNA]</scope>
    <source>
        <strain evidence="7 8">San Diego</strain>
    </source>
</reference>
<gene>
    <name evidence="7" type="ORF">TCAL_11507</name>
</gene>
<dbReference type="GO" id="GO:0000978">
    <property type="term" value="F:RNA polymerase II cis-regulatory region sequence-specific DNA binding"/>
    <property type="evidence" value="ECO:0007669"/>
    <property type="project" value="TreeGrafter"/>
</dbReference>
<feature type="domain" description="C2H2-type" evidence="6">
    <location>
        <begin position="150"/>
        <end position="177"/>
    </location>
</feature>
<feature type="compositionally biased region" description="Low complexity" evidence="5">
    <location>
        <begin position="1034"/>
        <end position="1044"/>
    </location>
</feature>
<dbReference type="PANTHER" id="PTHR46451:SF1">
    <property type="entry name" value="RAS-RESPONSIVE ELEMENT-BINDING PROTEIN 1"/>
    <property type="match status" value="1"/>
</dbReference>
<feature type="compositionally biased region" description="Acidic residues" evidence="5">
    <location>
        <begin position="837"/>
        <end position="858"/>
    </location>
</feature>
<dbReference type="FunFam" id="3.30.160.60:FF:001967">
    <property type="entry name" value="Ras-responsive element-binding protein"/>
    <property type="match status" value="2"/>
</dbReference>
<sequence>MVINSECVDRLYMQIVSPQAGNLPIPPTMNSLSNYASSIMSPFLNGHLGGGHSRSMEPRSPTLSEEEDLRQARSGNSNGEFHCKICKETLGSQREYTAHIRAHNEVKPHPDPNDPTGQAKVYYCCICNKMLSSFSSLDRHMLVHSGERPFSCELCGQTFTTNGNMHRHKRTHGSRDSHESDNSSGGSLGPKRPGRKRKISLDQPKMPYDQISPKSYDFCLPIQRPKPMDIVKCEECDIEFPNYYAFALHKHLQHKSSVASFPTLFRNPEVSEMSTGSDVSPTQSNSGKPETKEEEVMDLSPIKALTPKPADDLPFVPDAFPTREHTPRSHDQTSVTDSCENNYDESEGLLREMKLKGEFPCRICPATYPNLRALKGHNKEHMDKAPYECNVAQCTYSSHDKGTLTRHMRAHTGEKPFECKECNFGFTTKANCERHVKNKHGKNNRNEIRDSIAIHEVDDDSKLTGDEASPAKAPRVEAVKKVAAKSGLFAPYHQNLYRNLNEEKAATKDFHRGRKLDGEKTEIPLDYSMSTLAEEKPSHNKLYGFDNPAHKLNGHEALSPGFPMSPVPSPMQPLFLFQQMAAAQMAQANQARMARPFDLPSYLLAQQEMVKRQQALVAAATASKEQAALWQYLAQMQGGGAQGPQGAHMPVSPAPTDLNHPYAKFIPKVATPDPKGLFPPMLVKDNPTNHVNPKVMANNESDYKMVIKNGVLMKKSKQRRYRTEKPYGCEICQSRFTLRSNMERHLKQQHQEAWEKFKETNGLKDSDVDNRVVDEEEDEDDDDEEEEEDEEQEEGEGPVQESDNEEKIDVDGTDDEATIPRTIDNPLVQSSLRNDSDERDEVEVDEHDEHEEEEEEEGQVANESSGSDCEMSGEKRSAYSNAPHKLPCPYCDRIFPWSSSLNRHILTHTGARPFKCEECPLLFTTKSNCDRHLIRKHGNNNNDKQFNISSNVEDLHLEGNLNKTSGGGDDHNSSKESISSDSPFKCHLCEGSFQDRQAAIDHLKSTHPKEHLALEAKGVFELSQEALPHPAAQALAGGQAGSADDNNHHNHHEDNFDQLRGKFPDYVNRKVICLFCLRKFWSAEDLRRHVRTHTGDRPFSCDICSRRFSLKHSMLRHRRKHDSGVSSGNDDGSESDSENKSRSNSSSASGERRSTSPEEQAHIVKAAKAKLASASMSPPEDINKKPDQLKKRANLMNAIQKLAMQGSD</sequence>
<feature type="region of interest" description="Disordered" evidence="5">
    <location>
        <begin position="1034"/>
        <end position="1056"/>
    </location>
</feature>
<feature type="domain" description="C2H2-type" evidence="6">
    <location>
        <begin position="81"/>
        <end position="108"/>
    </location>
</feature>
<feature type="region of interest" description="Disordered" evidence="5">
    <location>
        <begin position="757"/>
        <end position="882"/>
    </location>
</feature>
<feature type="compositionally biased region" description="Basic and acidic residues" evidence="5">
    <location>
        <begin position="757"/>
        <end position="773"/>
    </location>
</feature>
<keyword evidence="8" id="KW-1185">Reference proteome</keyword>
<feature type="domain" description="C2H2-type" evidence="6">
    <location>
        <begin position="984"/>
        <end position="1012"/>
    </location>
</feature>
<evidence type="ECO:0000256" key="4">
    <source>
        <dbReference type="PROSITE-ProRule" id="PRU00042"/>
    </source>
</evidence>
<dbReference type="OrthoDB" id="6077919at2759"/>
<dbReference type="AlphaFoldDB" id="A0A553N9H1"/>
<accession>A0A553N9H1</accession>
<feature type="compositionally biased region" description="Polar residues" evidence="5">
    <location>
        <begin position="332"/>
        <end position="341"/>
    </location>
</feature>
<keyword evidence="3" id="KW-0862">Zinc</keyword>
<evidence type="ECO:0000256" key="5">
    <source>
        <dbReference type="SAM" id="MobiDB-lite"/>
    </source>
</evidence>
<organism evidence="7 8">
    <name type="scientific">Tigriopus californicus</name>
    <name type="common">Marine copepod</name>
    <dbReference type="NCBI Taxonomy" id="6832"/>
    <lineage>
        <taxon>Eukaryota</taxon>
        <taxon>Metazoa</taxon>
        <taxon>Ecdysozoa</taxon>
        <taxon>Arthropoda</taxon>
        <taxon>Crustacea</taxon>
        <taxon>Multicrustacea</taxon>
        <taxon>Hexanauplia</taxon>
        <taxon>Copepoda</taxon>
        <taxon>Harpacticoida</taxon>
        <taxon>Harpacticidae</taxon>
        <taxon>Tigriopus</taxon>
    </lineage>
</organism>
<feature type="domain" description="C2H2-type" evidence="6">
    <location>
        <begin position="387"/>
        <end position="416"/>
    </location>
</feature>
<feature type="domain" description="C2H2-type" evidence="6">
    <location>
        <begin position="1071"/>
        <end position="1098"/>
    </location>
</feature>
<keyword evidence="2 4" id="KW-0863">Zinc-finger</keyword>
<feature type="region of interest" description="Disordered" evidence="5">
    <location>
        <begin position="163"/>
        <end position="209"/>
    </location>
</feature>
<evidence type="ECO:0000256" key="3">
    <source>
        <dbReference type="ARBA" id="ARBA00022833"/>
    </source>
</evidence>
<dbReference type="InterPro" id="IPR013087">
    <property type="entry name" value="Znf_C2H2_type"/>
</dbReference>
<feature type="domain" description="C2H2-type" evidence="6">
    <location>
        <begin position="1099"/>
        <end position="1121"/>
    </location>
</feature>
<evidence type="ECO:0000313" key="8">
    <source>
        <dbReference type="Proteomes" id="UP000318571"/>
    </source>
</evidence>
<feature type="compositionally biased region" description="Basic and acidic residues" evidence="5">
    <location>
        <begin position="1045"/>
        <end position="1056"/>
    </location>
</feature>
<protein>
    <recommendedName>
        <fullName evidence="6">C2H2-type domain-containing protein</fullName>
    </recommendedName>
</protein>
<feature type="domain" description="C2H2-type" evidence="6">
    <location>
        <begin position="122"/>
        <end position="149"/>
    </location>
</feature>
<dbReference type="GO" id="GO:0005634">
    <property type="term" value="C:nucleus"/>
    <property type="evidence" value="ECO:0007669"/>
    <property type="project" value="TreeGrafter"/>
</dbReference>
<evidence type="ECO:0000313" key="7">
    <source>
        <dbReference type="EMBL" id="TRY62082.1"/>
    </source>
</evidence>
<feature type="region of interest" description="Disordered" evidence="5">
    <location>
        <begin position="320"/>
        <end position="341"/>
    </location>
</feature>
<evidence type="ECO:0000256" key="1">
    <source>
        <dbReference type="ARBA" id="ARBA00022723"/>
    </source>
</evidence>
<feature type="domain" description="C2H2-type" evidence="6">
    <location>
        <begin position="727"/>
        <end position="755"/>
    </location>
</feature>
<dbReference type="Pfam" id="PF00096">
    <property type="entry name" value="zf-C2H2"/>
    <property type="match status" value="2"/>
</dbReference>
<dbReference type="PROSITE" id="PS00028">
    <property type="entry name" value="ZINC_FINGER_C2H2_1"/>
    <property type="match status" value="12"/>
</dbReference>
<dbReference type="EMBL" id="VCGU01000459">
    <property type="protein sequence ID" value="TRY62082.1"/>
    <property type="molecule type" value="Genomic_DNA"/>
</dbReference>
<dbReference type="InterPro" id="IPR052795">
    <property type="entry name" value="RREB1"/>
</dbReference>
<feature type="region of interest" description="Disordered" evidence="5">
    <location>
        <begin position="269"/>
        <end position="296"/>
    </location>
</feature>
<dbReference type="FunFam" id="3.30.160.60:FF:002512">
    <property type="entry name" value="Pebbled, isoform A"/>
    <property type="match status" value="1"/>
</dbReference>
<dbReference type="PANTHER" id="PTHR46451">
    <property type="entry name" value="RAS-RESPONSIVE ELEMENT-BINDING PROTEIN 1"/>
    <property type="match status" value="1"/>
</dbReference>
<dbReference type="SUPFAM" id="SSF57667">
    <property type="entry name" value="beta-beta-alpha zinc fingers"/>
    <property type="match status" value="6"/>
</dbReference>
<dbReference type="FunFam" id="3.30.160.60:FF:001788">
    <property type="entry name" value="ras-responsive element-binding protein 1"/>
    <property type="match status" value="1"/>
</dbReference>
<dbReference type="GO" id="GO:0001228">
    <property type="term" value="F:DNA-binding transcription activator activity, RNA polymerase II-specific"/>
    <property type="evidence" value="ECO:0007669"/>
    <property type="project" value="TreeGrafter"/>
</dbReference>
<dbReference type="PROSITE" id="PS50157">
    <property type="entry name" value="ZINC_FINGER_C2H2_2"/>
    <property type="match status" value="12"/>
</dbReference>
<feature type="region of interest" description="Disordered" evidence="5">
    <location>
        <begin position="958"/>
        <end position="979"/>
    </location>
</feature>
<feature type="compositionally biased region" description="Basic and acidic residues" evidence="5">
    <location>
        <begin position="321"/>
        <end position="331"/>
    </location>
</feature>
<dbReference type="Gene3D" id="3.30.160.60">
    <property type="entry name" value="Classic Zinc Finger"/>
    <property type="match status" value="9"/>
</dbReference>
<dbReference type="GO" id="GO:0008270">
    <property type="term" value="F:zinc ion binding"/>
    <property type="evidence" value="ECO:0007669"/>
    <property type="project" value="UniProtKB-KW"/>
</dbReference>
<feature type="region of interest" description="Disordered" evidence="5">
    <location>
        <begin position="47"/>
        <end position="76"/>
    </location>
</feature>
<keyword evidence="1" id="KW-0479">Metal-binding</keyword>
<dbReference type="Proteomes" id="UP000318571">
    <property type="component" value="Chromosome 8"/>
</dbReference>
<feature type="region of interest" description="Disordered" evidence="5">
    <location>
        <begin position="1114"/>
        <end position="1189"/>
    </location>
</feature>
<dbReference type="FunFam" id="3.30.160.60:FF:000446">
    <property type="entry name" value="Zinc finger protein"/>
    <property type="match status" value="1"/>
</dbReference>
<dbReference type="SMART" id="SM00355">
    <property type="entry name" value="ZnF_C2H2"/>
    <property type="match status" value="13"/>
</dbReference>
<evidence type="ECO:0000259" key="6">
    <source>
        <dbReference type="PROSITE" id="PS50157"/>
    </source>
</evidence>
<proteinExistence type="predicted"/>
<feature type="compositionally biased region" description="Polar residues" evidence="5">
    <location>
        <begin position="272"/>
        <end position="288"/>
    </location>
</feature>